<dbReference type="EMBL" id="BAABKX010000014">
    <property type="protein sequence ID" value="GAA5054792.1"/>
    <property type="molecule type" value="Genomic_DNA"/>
</dbReference>
<dbReference type="InterPro" id="IPR036388">
    <property type="entry name" value="WH-like_DNA-bd_sf"/>
</dbReference>
<dbReference type="Proteomes" id="UP001501729">
    <property type="component" value="Unassembled WGS sequence"/>
</dbReference>
<protein>
    <recommendedName>
        <fullName evidence="5">Transcriptional regulator</fullName>
    </recommendedName>
</protein>
<evidence type="ECO:0000259" key="1">
    <source>
        <dbReference type="Pfam" id="PF08350"/>
    </source>
</evidence>
<keyword evidence="4" id="KW-1185">Reference proteome</keyword>
<evidence type="ECO:0008006" key="5">
    <source>
        <dbReference type="Google" id="ProtNLM"/>
    </source>
</evidence>
<dbReference type="Gene3D" id="1.10.10.10">
    <property type="entry name" value="Winged helix-like DNA-binding domain superfamily/Winged helix DNA-binding domain"/>
    <property type="match status" value="1"/>
</dbReference>
<dbReference type="Pfam" id="PF25213">
    <property type="entry name" value="HVO_A0261_N"/>
    <property type="match status" value="1"/>
</dbReference>
<comment type="caution">
    <text evidence="3">The sequence shown here is derived from an EMBL/GenBank/DDBJ whole genome shotgun (WGS) entry which is preliminary data.</text>
</comment>
<dbReference type="InterPro" id="IPR013561">
    <property type="entry name" value="FilR1_middle_dom"/>
</dbReference>
<proteinExistence type="predicted"/>
<organism evidence="3 4">
    <name type="scientific">Haladaptatus pallidirubidus</name>
    <dbReference type="NCBI Taxonomy" id="1008152"/>
    <lineage>
        <taxon>Archaea</taxon>
        <taxon>Methanobacteriati</taxon>
        <taxon>Methanobacteriota</taxon>
        <taxon>Stenosarchaea group</taxon>
        <taxon>Halobacteria</taxon>
        <taxon>Halobacteriales</taxon>
        <taxon>Haladaptataceae</taxon>
        <taxon>Haladaptatus</taxon>
    </lineage>
</organism>
<sequence>MNSSSDSEIVVTAVKRANTLRALSDRPLTRSELQADIGVSRTTTHRIVRDLTEKSLVRRIDGTYELTPLGRIIATEVKALQDTVELAVKLEPLLPLLDGTGIDVELLTDATITVQKPGDPYQPVRRFVSLLRDSKTLRGFDTTTIAPMYVDEIRENIFDGMQTEIIYLPTVIDQILSDHRKATTQAIDGGHLELLVHERLPFGLAMFDDRIGVGGYDEIGILRVFADTANPDVREWAESLYERYYEEATPLVEHSNSDVVS</sequence>
<dbReference type="GeneID" id="68613412"/>
<evidence type="ECO:0000313" key="4">
    <source>
        <dbReference type="Proteomes" id="UP001501729"/>
    </source>
</evidence>
<reference evidence="3 4" key="1">
    <citation type="journal article" date="2019" name="Int. J. Syst. Evol. Microbiol.">
        <title>The Global Catalogue of Microorganisms (GCM) 10K type strain sequencing project: providing services to taxonomists for standard genome sequencing and annotation.</title>
        <authorList>
            <consortium name="The Broad Institute Genomics Platform"/>
            <consortium name="The Broad Institute Genome Sequencing Center for Infectious Disease"/>
            <person name="Wu L."/>
            <person name="Ma J."/>
        </authorList>
    </citation>
    <scope>NUCLEOTIDE SEQUENCE [LARGE SCALE GENOMIC DNA]</scope>
    <source>
        <strain evidence="3 4">JCM 17504</strain>
    </source>
</reference>
<gene>
    <name evidence="3" type="ORF">GCM10025751_33750</name>
</gene>
<dbReference type="InterPro" id="IPR057527">
    <property type="entry name" value="HVO_A0261-like_N"/>
</dbReference>
<feature type="domain" description="Methanogenesis regulatory protein FilR1 middle" evidence="1">
    <location>
        <begin position="120"/>
        <end position="246"/>
    </location>
</feature>
<evidence type="ECO:0000313" key="3">
    <source>
        <dbReference type="EMBL" id="GAA5054792.1"/>
    </source>
</evidence>
<dbReference type="CDD" id="cd00090">
    <property type="entry name" value="HTH_ARSR"/>
    <property type="match status" value="1"/>
</dbReference>
<evidence type="ECO:0000259" key="2">
    <source>
        <dbReference type="Pfam" id="PF25213"/>
    </source>
</evidence>
<dbReference type="RefSeq" id="WP_227773227.1">
    <property type="nucleotide sequence ID" value="NZ_BAABKX010000014.1"/>
</dbReference>
<feature type="domain" description="HVO-A0261-like N-terminal" evidence="2">
    <location>
        <begin position="6"/>
        <end position="87"/>
    </location>
</feature>
<name>A0AAV3UK35_9EURY</name>
<dbReference type="InterPro" id="IPR036390">
    <property type="entry name" value="WH_DNA-bd_sf"/>
</dbReference>
<dbReference type="InterPro" id="IPR011991">
    <property type="entry name" value="ArsR-like_HTH"/>
</dbReference>
<dbReference type="AlphaFoldDB" id="A0AAV3UK35"/>
<dbReference type="SUPFAM" id="SSF46785">
    <property type="entry name" value="Winged helix' DNA-binding domain"/>
    <property type="match status" value="1"/>
</dbReference>
<accession>A0AAV3UK35</accession>
<dbReference type="Pfam" id="PF08350">
    <property type="entry name" value="FilR1_middle"/>
    <property type="match status" value="1"/>
</dbReference>